<dbReference type="AlphaFoldDB" id="A0A5B7JMF8"/>
<protein>
    <submittedName>
        <fullName evidence="1">Uncharacterized protein</fullName>
    </submittedName>
</protein>
<name>A0A5B7JMF8_PORTR</name>
<sequence>MPHWSALERSPLTPRNSMRTIPIPVRGLEEMELRLNSRTRGAERRADEPLLTDGVVIETGRDPCSALQLQTLTQTSPFFPLFPLPFSIFPPPHHPWRLLCSAAVSLGALRYFGAE</sequence>
<comment type="caution">
    <text evidence="1">The sequence shown here is derived from an EMBL/GenBank/DDBJ whole genome shotgun (WGS) entry which is preliminary data.</text>
</comment>
<gene>
    <name evidence="1" type="ORF">E2C01_088646</name>
</gene>
<keyword evidence="2" id="KW-1185">Reference proteome</keyword>
<proteinExistence type="predicted"/>
<organism evidence="1 2">
    <name type="scientific">Portunus trituberculatus</name>
    <name type="common">Swimming crab</name>
    <name type="synonym">Neptunus trituberculatus</name>
    <dbReference type="NCBI Taxonomy" id="210409"/>
    <lineage>
        <taxon>Eukaryota</taxon>
        <taxon>Metazoa</taxon>
        <taxon>Ecdysozoa</taxon>
        <taxon>Arthropoda</taxon>
        <taxon>Crustacea</taxon>
        <taxon>Multicrustacea</taxon>
        <taxon>Malacostraca</taxon>
        <taxon>Eumalacostraca</taxon>
        <taxon>Eucarida</taxon>
        <taxon>Decapoda</taxon>
        <taxon>Pleocyemata</taxon>
        <taxon>Brachyura</taxon>
        <taxon>Eubrachyura</taxon>
        <taxon>Portunoidea</taxon>
        <taxon>Portunidae</taxon>
        <taxon>Portuninae</taxon>
        <taxon>Portunus</taxon>
    </lineage>
</organism>
<evidence type="ECO:0000313" key="2">
    <source>
        <dbReference type="Proteomes" id="UP000324222"/>
    </source>
</evidence>
<dbReference type="EMBL" id="VSRR010095111">
    <property type="protein sequence ID" value="MPC93514.1"/>
    <property type="molecule type" value="Genomic_DNA"/>
</dbReference>
<reference evidence="1 2" key="1">
    <citation type="submission" date="2019-05" db="EMBL/GenBank/DDBJ databases">
        <title>Another draft genome of Portunus trituberculatus and its Hox gene families provides insights of decapod evolution.</title>
        <authorList>
            <person name="Jeong J.-H."/>
            <person name="Song I."/>
            <person name="Kim S."/>
            <person name="Choi T."/>
            <person name="Kim D."/>
            <person name="Ryu S."/>
            <person name="Kim W."/>
        </authorList>
    </citation>
    <scope>NUCLEOTIDE SEQUENCE [LARGE SCALE GENOMIC DNA]</scope>
    <source>
        <tissue evidence="1">Muscle</tissue>
    </source>
</reference>
<accession>A0A5B7JMF8</accession>
<dbReference type="Proteomes" id="UP000324222">
    <property type="component" value="Unassembled WGS sequence"/>
</dbReference>
<evidence type="ECO:0000313" key="1">
    <source>
        <dbReference type="EMBL" id="MPC93514.1"/>
    </source>
</evidence>